<reference evidence="1 2" key="1">
    <citation type="journal article" date="2016" name="Mol. Biol. Evol.">
        <title>Comparative Genomics of Early-Diverging Mushroom-Forming Fungi Provides Insights into the Origins of Lignocellulose Decay Capabilities.</title>
        <authorList>
            <person name="Nagy L.G."/>
            <person name="Riley R."/>
            <person name="Tritt A."/>
            <person name="Adam C."/>
            <person name="Daum C."/>
            <person name="Floudas D."/>
            <person name="Sun H."/>
            <person name="Yadav J.S."/>
            <person name="Pangilinan J."/>
            <person name="Larsson K.H."/>
            <person name="Matsuura K."/>
            <person name="Barry K."/>
            <person name="Labutti K."/>
            <person name="Kuo R."/>
            <person name="Ohm R.A."/>
            <person name="Bhattacharya S.S."/>
            <person name="Shirouzu T."/>
            <person name="Yoshinaga Y."/>
            <person name="Martin F.M."/>
            <person name="Grigoriev I.V."/>
            <person name="Hibbett D.S."/>
        </authorList>
    </citation>
    <scope>NUCLEOTIDE SEQUENCE [LARGE SCALE GENOMIC DNA]</scope>
    <source>
        <strain evidence="1 2">93-53</strain>
    </source>
</reference>
<evidence type="ECO:0000313" key="1">
    <source>
        <dbReference type="EMBL" id="KZT02771.1"/>
    </source>
</evidence>
<dbReference type="Proteomes" id="UP000076871">
    <property type="component" value="Unassembled WGS sequence"/>
</dbReference>
<accession>A0A165CGM2</accession>
<protein>
    <submittedName>
        <fullName evidence="1">Uncharacterized protein</fullName>
    </submittedName>
</protein>
<dbReference type="GeneID" id="63826725"/>
<name>A0A165CGM2_9APHY</name>
<keyword evidence="2" id="KW-1185">Reference proteome</keyword>
<organism evidence="1 2">
    <name type="scientific">Laetiporus sulphureus 93-53</name>
    <dbReference type="NCBI Taxonomy" id="1314785"/>
    <lineage>
        <taxon>Eukaryota</taxon>
        <taxon>Fungi</taxon>
        <taxon>Dikarya</taxon>
        <taxon>Basidiomycota</taxon>
        <taxon>Agaricomycotina</taxon>
        <taxon>Agaricomycetes</taxon>
        <taxon>Polyporales</taxon>
        <taxon>Laetiporus</taxon>
    </lineage>
</organism>
<dbReference type="AlphaFoldDB" id="A0A165CGM2"/>
<gene>
    <name evidence="1" type="ORF">LAESUDRAFT_729731</name>
</gene>
<sequence length="85" mass="8904">MQASFGAALFSAQDALRTISWVPGWRFSAEAAESSTATCMSASCCIASDFRGFATHCHGQIGRPNSCQAGLSGNDSRSCSIVDHI</sequence>
<dbReference type="EMBL" id="KV427649">
    <property type="protein sequence ID" value="KZT02771.1"/>
    <property type="molecule type" value="Genomic_DNA"/>
</dbReference>
<dbReference type="RefSeq" id="XP_040760511.1">
    <property type="nucleotide sequence ID" value="XM_040909696.1"/>
</dbReference>
<proteinExistence type="predicted"/>
<evidence type="ECO:0000313" key="2">
    <source>
        <dbReference type="Proteomes" id="UP000076871"/>
    </source>
</evidence>
<dbReference type="InParanoid" id="A0A165CGM2"/>